<dbReference type="InterPro" id="IPR001878">
    <property type="entry name" value="Znf_CCHC"/>
</dbReference>
<feature type="region of interest" description="Disordered" evidence="2">
    <location>
        <begin position="775"/>
        <end position="814"/>
    </location>
</feature>
<reference evidence="4 5" key="1">
    <citation type="journal article" date="2014" name="Nat. Commun.">
        <title>Klebsormidium flaccidum genome reveals primary factors for plant terrestrial adaptation.</title>
        <authorList>
            <person name="Hori K."/>
            <person name="Maruyama F."/>
            <person name="Fujisawa T."/>
            <person name="Togashi T."/>
            <person name="Yamamoto N."/>
            <person name="Seo M."/>
            <person name="Sato S."/>
            <person name="Yamada T."/>
            <person name="Mori H."/>
            <person name="Tajima N."/>
            <person name="Moriyama T."/>
            <person name="Ikeuchi M."/>
            <person name="Watanabe M."/>
            <person name="Wada H."/>
            <person name="Kobayashi K."/>
            <person name="Saito M."/>
            <person name="Masuda T."/>
            <person name="Sasaki-Sekimoto Y."/>
            <person name="Mashiguchi K."/>
            <person name="Awai K."/>
            <person name="Shimojima M."/>
            <person name="Masuda S."/>
            <person name="Iwai M."/>
            <person name="Nobusawa T."/>
            <person name="Narise T."/>
            <person name="Kondo S."/>
            <person name="Saito H."/>
            <person name="Sato R."/>
            <person name="Murakawa M."/>
            <person name="Ihara Y."/>
            <person name="Oshima-Yamada Y."/>
            <person name="Ohtaka K."/>
            <person name="Satoh M."/>
            <person name="Sonobe K."/>
            <person name="Ishii M."/>
            <person name="Ohtani R."/>
            <person name="Kanamori-Sato M."/>
            <person name="Honoki R."/>
            <person name="Miyazaki D."/>
            <person name="Mochizuki H."/>
            <person name="Umetsu J."/>
            <person name="Higashi K."/>
            <person name="Shibata D."/>
            <person name="Kamiya Y."/>
            <person name="Sato N."/>
            <person name="Nakamura Y."/>
            <person name="Tabata S."/>
            <person name="Ida S."/>
            <person name="Kurokawa K."/>
            <person name="Ohta H."/>
        </authorList>
    </citation>
    <scope>NUCLEOTIDE SEQUENCE [LARGE SCALE GENOMIC DNA]</scope>
    <source>
        <strain evidence="4 5">NIES-2285</strain>
    </source>
</reference>
<organism evidence="4 5">
    <name type="scientific">Klebsormidium nitens</name>
    <name type="common">Green alga</name>
    <name type="synonym">Ulothrix nitens</name>
    <dbReference type="NCBI Taxonomy" id="105231"/>
    <lineage>
        <taxon>Eukaryota</taxon>
        <taxon>Viridiplantae</taxon>
        <taxon>Streptophyta</taxon>
        <taxon>Klebsormidiophyceae</taxon>
        <taxon>Klebsormidiales</taxon>
        <taxon>Klebsormidiaceae</taxon>
        <taxon>Klebsormidium</taxon>
    </lineage>
</organism>
<feature type="compositionally biased region" description="Basic residues" evidence="2">
    <location>
        <begin position="314"/>
        <end position="324"/>
    </location>
</feature>
<sequence length="1429" mass="150632">MAPGAPDIQELLRRLCELGGKEREREFWKAHEFIQGWQLLLAELVAGVSEESGSWVTYVANNQSGAALLGIQARREDHWPVQLSACVTRCVICDEKAAEAAGAEESSTSRWARQQQAVGELGEAVSEGLRLGQEDAEFAREVSTPEGSRREAREVERVKEDLERRAAADPAVARAIRRAQEFIKEWRAFELRHKEFPRGKVYAAFVANNASGAACIGQVPDPAQHLPAVKLGCPVDCSVCERFQTLGARVIAWREAHALVEASVWYAKAKREQEARNARLQEVVRIVEVAAEEAIRQRARGVEASEEQRAAAKREKRRRKKQERRARAGAQTGESVDAGSAAGGITAEGSEDTASASSGVVVNRPERASLSAFWWEEEDWADMAAVSEGKQRFSGRKNEGLTLEQFELQVEGSILDRFTKLQKDLGRPVEGAEFKKRFCVHLGEHMDNPAKEAHLRAYKECNTKEEPVKQLLANLKRHFGERNEGKAQEWVNFRREAGEELPELLFRLQGLAGDLKKPLTDPELVTKFVAALDKRLGDAVNTHALAAASSGDGGYTLDNAYDAAVRVSEMASRLRIAREMTPRPAEVRPRWGGRAPVAHAAVPEVQPAAAAIVMTAGSAGSGACHTCGEMGHYRNTCPQRGGGSGRGGPGRGTGRSGPGRGARGPRICFVCGDPAHLSFQCPQRHVAPAAAAVPAGGGGGAELAAAGLSMSEVEEFRAWKAAAQAAAALSLEDDDTASWDGDEYELGAAALPTGGDVSWRPTSLCELGAVATRASAGADAPSKEARAIRPRLKPRKQGRAGTRPRQVVGPATGQPVGTAALERKAPVEALRQLRARTDKAALKERMAKLPDQGREVAAQGLHRLPQGFSIRTEGTPGASAQAEKQGVIQGVATSTRKVAGAAPPVVVIEHPAEEVRTGGAAILLGQVTVDVEAFLQLADRAGLSLQQVVAMTGGVGAPQPQLDPREVMRRAVATAGGPESEARRPTGGEAGGAGGAAPVAAPGGAVGAAPGAAPGGARSVAPGRAPGAAPGGTSRVAPGGAVGAAQKMAPGGAGGSTPIADVRLGATVSAPVPARALSARASREVVGSGESVMPGEAAEVGPGAEEPRGEHNQVRVTSTINPGVNTDPESSWMAQARADCLRQAQIRSKTEEADKQLALEMLVEEARSVGVDSATALRAQAGPVKTVTNPRRWEMVSRKDKGKGKLGVNGVEGSGEAERGGTAEAWEASHALAAFAEALPKVPPTERSRWVGTPDWVENRDGAVKVMTVAGLKAPLRVLIDGGSFYSMAGARLAPQLGLPVESNGVLCKVQTALGKVEPLGKGFTRDPVPIVLNAGTPAELTLYEHLAVTESTGYDLLIETRAAYPIGLSIDRWSERGTYRVDWRSRGEHVASIPMRLRQPVGQRAVRGSENGAPTGTAGVALACSATQ</sequence>
<dbReference type="Pfam" id="PF00098">
    <property type="entry name" value="zf-CCHC"/>
    <property type="match status" value="1"/>
</dbReference>
<dbReference type="SUPFAM" id="SSF57756">
    <property type="entry name" value="Retrovirus zinc finger-like domains"/>
    <property type="match status" value="1"/>
</dbReference>
<keyword evidence="1" id="KW-0862">Zinc</keyword>
<dbReference type="GO" id="GO:0008270">
    <property type="term" value="F:zinc ion binding"/>
    <property type="evidence" value="ECO:0007669"/>
    <property type="project" value="UniProtKB-KW"/>
</dbReference>
<feature type="region of interest" description="Disordered" evidence="2">
    <location>
        <begin position="298"/>
        <end position="359"/>
    </location>
</feature>
<feature type="domain" description="CCHC-type" evidence="3">
    <location>
        <begin position="668"/>
        <end position="683"/>
    </location>
</feature>
<accession>A0A1Y1INV6</accession>
<keyword evidence="1" id="KW-0479">Metal-binding</keyword>
<feature type="compositionally biased region" description="Basic and acidic residues" evidence="2">
    <location>
        <begin position="298"/>
        <end position="313"/>
    </location>
</feature>
<evidence type="ECO:0000259" key="3">
    <source>
        <dbReference type="PROSITE" id="PS50158"/>
    </source>
</evidence>
<gene>
    <name evidence="4" type="ORF">KFL_010620020</name>
</gene>
<feature type="region of interest" description="Disordered" evidence="2">
    <location>
        <begin position="1087"/>
        <end position="1112"/>
    </location>
</feature>
<feature type="compositionally biased region" description="Gly residues" evidence="2">
    <location>
        <begin position="640"/>
        <end position="661"/>
    </location>
</feature>
<name>A0A1Y1INV6_KLENI</name>
<evidence type="ECO:0000256" key="2">
    <source>
        <dbReference type="SAM" id="MobiDB-lite"/>
    </source>
</evidence>
<dbReference type="STRING" id="105231.A0A1Y1INV6"/>
<dbReference type="PROSITE" id="PS50158">
    <property type="entry name" value="ZF_CCHC"/>
    <property type="match status" value="2"/>
</dbReference>
<evidence type="ECO:0000313" key="4">
    <source>
        <dbReference type="EMBL" id="GAQ92585.1"/>
    </source>
</evidence>
<proteinExistence type="predicted"/>
<evidence type="ECO:0000256" key="1">
    <source>
        <dbReference type="PROSITE-ProRule" id="PRU00047"/>
    </source>
</evidence>
<dbReference type="OrthoDB" id="8026949at2759"/>
<protein>
    <recommendedName>
        <fullName evidence="3">CCHC-type domain-containing protein</fullName>
    </recommendedName>
</protein>
<dbReference type="SMART" id="SM00343">
    <property type="entry name" value="ZnF_C2HC"/>
    <property type="match status" value="2"/>
</dbReference>
<dbReference type="InterPro" id="IPR036875">
    <property type="entry name" value="Znf_CCHC_sf"/>
</dbReference>
<feature type="region of interest" description="Disordered" evidence="2">
    <location>
        <begin position="638"/>
        <end position="661"/>
    </location>
</feature>
<evidence type="ECO:0000313" key="5">
    <source>
        <dbReference type="Proteomes" id="UP000054558"/>
    </source>
</evidence>
<dbReference type="Proteomes" id="UP000054558">
    <property type="component" value="Unassembled WGS sequence"/>
</dbReference>
<feature type="compositionally biased region" description="Basic residues" evidence="2">
    <location>
        <begin position="788"/>
        <end position="798"/>
    </location>
</feature>
<feature type="compositionally biased region" description="Low complexity" evidence="2">
    <location>
        <begin position="1094"/>
        <end position="1104"/>
    </location>
</feature>
<keyword evidence="1" id="KW-0863">Zinc-finger</keyword>
<feature type="region of interest" description="Disordered" evidence="2">
    <location>
        <begin position="971"/>
        <end position="1040"/>
    </location>
</feature>
<keyword evidence="5" id="KW-1185">Reference proteome</keyword>
<feature type="compositionally biased region" description="Low complexity" evidence="2">
    <location>
        <begin position="996"/>
        <end position="1032"/>
    </location>
</feature>
<dbReference type="EMBL" id="DF238011">
    <property type="protein sequence ID" value="GAQ92585.1"/>
    <property type="molecule type" value="Genomic_DNA"/>
</dbReference>
<dbReference type="Gene3D" id="4.10.60.10">
    <property type="entry name" value="Zinc finger, CCHC-type"/>
    <property type="match status" value="1"/>
</dbReference>
<dbReference type="GO" id="GO:0003676">
    <property type="term" value="F:nucleic acid binding"/>
    <property type="evidence" value="ECO:0007669"/>
    <property type="project" value="InterPro"/>
</dbReference>
<feature type="domain" description="CCHC-type" evidence="3">
    <location>
        <begin position="624"/>
        <end position="639"/>
    </location>
</feature>